<proteinExistence type="predicted"/>
<protein>
    <submittedName>
        <fullName evidence="2">Uncharacterized protein</fullName>
    </submittedName>
</protein>
<feature type="region of interest" description="Disordered" evidence="1">
    <location>
        <begin position="26"/>
        <end position="61"/>
    </location>
</feature>
<reference evidence="2" key="1">
    <citation type="submission" date="2015-07" db="EMBL/GenBank/DDBJ databases">
        <title>MeaNS - Measles Nucleotide Surveillance Program.</title>
        <authorList>
            <person name="Tran T."/>
            <person name="Druce J."/>
        </authorList>
    </citation>
    <scope>NUCLEOTIDE SEQUENCE</scope>
    <source>
        <strain evidence="2">UCB-OBI-ISO-001</strain>
        <tissue evidence="2">Gonad</tissue>
    </source>
</reference>
<gene>
    <name evidence="2" type="ORF">OCBIM_22024198mg</name>
</gene>
<organism evidence="2">
    <name type="scientific">Octopus bimaculoides</name>
    <name type="common">California two-spotted octopus</name>
    <dbReference type="NCBI Taxonomy" id="37653"/>
    <lineage>
        <taxon>Eukaryota</taxon>
        <taxon>Metazoa</taxon>
        <taxon>Spiralia</taxon>
        <taxon>Lophotrochozoa</taxon>
        <taxon>Mollusca</taxon>
        <taxon>Cephalopoda</taxon>
        <taxon>Coleoidea</taxon>
        <taxon>Octopodiformes</taxon>
        <taxon>Octopoda</taxon>
        <taxon>Incirrata</taxon>
        <taxon>Octopodidae</taxon>
        <taxon>Octopus</taxon>
    </lineage>
</organism>
<feature type="compositionally biased region" description="Polar residues" evidence="1">
    <location>
        <begin position="26"/>
        <end position="40"/>
    </location>
</feature>
<dbReference type="AlphaFoldDB" id="A0A0L8H1X8"/>
<sequence length="61" mass="6774">MMTSGSFPLADIALHTIRPSQLLLGSTYSRQGNPNSICSHQRTEPWSIHHPRSEAAEQTPM</sequence>
<name>A0A0L8H1X8_OCTBM</name>
<accession>A0A0L8H1X8</accession>
<dbReference type="EMBL" id="KQ419548">
    <property type="protein sequence ID" value="KOF83207.1"/>
    <property type="molecule type" value="Genomic_DNA"/>
</dbReference>
<evidence type="ECO:0000313" key="2">
    <source>
        <dbReference type="EMBL" id="KOF83207.1"/>
    </source>
</evidence>
<evidence type="ECO:0000256" key="1">
    <source>
        <dbReference type="SAM" id="MobiDB-lite"/>
    </source>
</evidence>